<evidence type="ECO:0000313" key="7">
    <source>
        <dbReference type="Proteomes" id="UP000830729"/>
    </source>
</evidence>
<organism evidence="6 7">
    <name type="scientific">Halorussus limi</name>
    <dbReference type="NCBI Taxonomy" id="2938695"/>
    <lineage>
        <taxon>Archaea</taxon>
        <taxon>Methanobacteriati</taxon>
        <taxon>Methanobacteriota</taxon>
        <taxon>Stenosarchaea group</taxon>
        <taxon>Halobacteria</taxon>
        <taxon>Halobacteriales</taxon>
        <taxon>Haladaptataceae</taxon>
        <taxon>Halorussus</taxon>
    </lineage>
</organism>
<reference evidence="6 7" key="1">
    <citation type="submission" date="2022-04" db="EMBL/GenBank/DDBJ databases">
        <title>Diverse halophilic archaea isolated from saline environments.</title>
        <authorList>
            <person name="Cui H.-L."/>
        </authorList>
    </citation>
    <scope>NUCLEOTIDE SEQUENCE [LARGE SCALE GENOMIC DNA]</scope>
    <source>
        <strain evidence="6 7">XZYJT49</strain>
    </source>
</reference>
<evidence type="ECO:0000256" key="4">
    <source>
        <dbReference type="ARBA" id="ARBA00022840"/>
    </source>
</evidence>
<dbReference type="Gene3D" id="2.60.200.40">
    <property type="match status" value="1"/>
</dbReference>
<evidence type="ECO:0000256" key="3">
    <source>
        <dbReference type="ARBA" id="ARBA00022777"/>
    </source>
</evidence>
<dbReference type="Proteomes" id="UP000830729">
    <property type="component" value="Chromosome"/>
</dbReference>
<dbReference type="EMBL" id="CP096659">
    <property type="protein sequence ID" value="UPV75032.1"/>
    <property type="molecule type" value="Genomic_DNA"/>
</dbReference>
<dbReference type="InterPro" id="IPR017438">
    <property type="entry name" value="ATP-NAD_kinase_N"/>
</dbReference>
<name>A0A8U0HVC4_9EURY</name>
<dbReference type="SUPFAM" id="SSF111331">
    <property type="entry name" value="NAD kinase/diacylglycerol kinase-like"/>
    <property type="match status" value="1"/>
</dbReference>
<dbReference type="GO" id="GO:0008654">
    <property type="term" value="P:phospholipid biosynthetic process"/>
    <property type="evidence" value="ECO:0007669"/>
    <property type="project" value="InterPro"/>
</dbReference>
<evidence type="ECO:0000256" key="2">
    <source>
        <dbReference type="ARBA" id="ARBA00022741"/>
    </source>
</evidence>
<gene>
    <name evidence="6" type="ORF">M0R89_02945</name>
</gene>
<dbReference type="AlphaFoldDB" id="A0A8U0HVC4"/>
<dbReference type="PROSITE" id="PS50146">
    <property type="entry name" value="DAGK"/>
    <property type="match status" value="1"/>
</dbReference>
<evidence type="ECO:0000313" key="6">
    <source>
        <dbReference type="EMBL" id="UPV75032.1"/>
    </source>
</evidence>
<dbReference type="PANTHER" id="PTHR12358">
    <property type="entry name" value="SPHINGOSINE KINASE"/>
    <property type="match status" value="1"/>
</dbReference>
<keyword evidence="4" id="KW-0067">ATP-binding</keyword>
<dbReference type="InterPro" id="IPR045540">
    <property type="entry name" value="YegS/DAGK_C"/>
</dbReference>
<dbReference type="Gene3D" id="3.40.50.10330">
    <property type="entry name" value="Probable inorganic polyphosphate/atp-NAD kinase, domain 1"/>
    <property type="match status" value="1"/>
</dbReference>
<evidence type="ECO:0000259" key="5">
    <source>
        <dbReference type="PROSITE" id="PS50146"/>
    </source>
</evidence>
<dbReference type="InterPro" id="IPR050187">
    <property type="entry name" value="Lipid_Phosphate_FormReg"/>
</dbReference>
<sequence length="337" mass="35339">MADIRGALAGGSVGENAVSGDRLVADGGVPGDRILVLNPVSGNGDHRERVRTLADRAGFTVIESRASGEAVEFGRLAAEAGADLVAAAGGDGTVNEVARGLAAADAFDAVTFGVVPTGTGNNFAGNLGIEGVEHAFEVLANGERRRIDVATAEEDAADREGSELFLNSCIAGLTAEASASTSPELKDRLGMLAYVVTGLRTVREFDALPLAVEAACPDAERTWSGEAVMVLVGNARRFPAEGRSQANCEDGLLEVTIIERTPPSNLLQEAAVHRLFGDETEHVTNVRASELRVDVRRDEPVGFSFDGETAEYEALTMETGERSLEIPVGESYDPDPE</sequence>
<keyword evidence="2" id="KW-0547">Nucleotide-binding</keyword>
<dbReference type="PANTHER" id="PTHR12358:SF54">
    <property type="entry name" value="SPHINGOSINE KINASE RELATED PROTEIN"/>
    <property type="match status" value="1"/>
</dbReference>
<accession>A0A8U0HVC4</accession>
<feature type="domain" description="DAGKc" evidence="5">
    <location>
        <begin position="28"/>
        <end position="155"/>
    </location>
</feature>
<dbReference type="RefSeq" id="WP_248651075.1">
    <property type="nucleotide sequence ID" value="NZ_CP096659.1"/>
</dbReference>
<dbReference type="InterPro" id="IPR005218">
    <property type="entry name" value="Diacylglycerol/lipid_kinase"/>
</dbReference>
<dbReference type="InterPro" id="IPR016064">
    <property type="entry name" value="NAD/diacylglycerol_kinase_sf"/>
</dbReference>
<dbReference type="KEGG" id="halx:M0R89_02945"/>
<dbReference type="InterPro" id="IPR001206">
    <property type="entry name" value="Diacylglycerol_kinase_cat_dom"/>
</dbReference>
<dbReference type="Pfam" id="PF19279">
    <property type="entry name" value="YegS_C"/>
    <property type="match status" value="1"/>
</dbReference>
<keyword evidence="3 6" id="KW-0418">Kinase</keyword>
<dbReference type="GO" id="GO:0005524">
    <property type="term" value="F:ATP binding"/>
    <property type="evidence" value="ECO:0007669"/>
    <property type="project" value="UniProtKB-KW"/>
</dbReference>
<dbReference type="GO" id="GO:0016301">
    <property type="term" value="F:kinase activity"/>
    <property type="evidence" value="ECO:0007669"/>
    <property type="project" value="UniProtKB-KW"/>
</dbReference>
<evidence type="ECO:0000256" key="1">
    <source>
        <dbReference type="ARBA" id="ARBA00022679"/>
    </source>
</evidence>
<keyword evidence="1" id="KW-0808">Transferase</keyword>
<dbReference type="GeneID" id="72184122"/>
<keyword evidence="7" id="KW-1185">Reference proteome</keyword>
<dbReference type="SMART" id="SM00046">
    <property type="entry name" value="DAGKc"/>
    <property type="match status" value="1"/>
</dbReference>
<dbReference type="Pfam" id="PF00781">
    <property type="entry name" value="DAGK_cat"/>
    <property type="match status" value="1"/>
</dbReference>
<dbReference type="NCBIfam" id="TIGR00147">
    <property type="entry name" value="YegS/Rv2252/BmrU family lipid kinase"/>
    <property type="match status" value="1"/>
</dbReference>
<proteinExistence type="predicted"/>
<protein>
    <submittedName>
        <fullName evidence="6">YegS/Rv2252/BmrU family lipid kinase</fullName>
    </submittedName>
</protein>